<evidence type="ECO:0000313" key="3">
    <source>
        <dbReference type="EMBL" id="CAB4956946.1"/>
    </source>
</evidence>
<accession>A0A6J7KM35</accession>
<dbReference type="InterPro" id="IPR032466">
    <property type="entry name" value="Metal_Hydrolase"/>
</dbReference>
<dbReference type="PANTHER" id="PTHR43569">
    <property type="entry name" value="AMIDOHYDROLASE"/>
    <property type="match status" value="1"/>
</dbReference>
<dbReference type="PANTHER" id="PTHR43569:SF2">
    <property type="entry name" value="AMIDOHYDROLASE-RELATED DOMAIN-CONTAINING PROTEIN"/>
    <property type="match status" value="1"/>
</dbReference>
<evidence type="ECO:0000259" key="2">
    <source>
        <dbReference type="Pfam" id="PF04909"/>
    </source>
</evidence>
<reference evidence="3" key="1">
    <citation type="submission" date="2020-05" db="EMBL/GenBank/DDBJ databases">
        <authorList>
            <person name="Chiriac C."/>
            <person name="Salcher M."/>
            <person name="Ghai R."/>
            <person name="Kavagutti S V."/>
        </authorList>
    </citation>
    <scope>NUCLEOTIDE SEQUENCE</scope>
</reference>
<organism evidence="3">
    <name type="scientific">freshwater metagenome</name>
    <dbReference type="NCBI Taxonomy" id="449393"/>
    <lineage>
        <taxon>unclassified sequences</taxon>
        <taxon>metagenomes</taxon>
        <taxon>ecological metagenomes</taxon>
    </lineage>
</organism>
<dbReference type="AlphaFoldDB" id="A0A6J7KM35"/>
<evidence type="ECO:0000256" key="1">
    <source>
        <dbReference type="ARBA" id="ARBA00038310"/>
    </source>
</evidence>
<comment type="similarity">
    <text evidence="1">Belongs to the metallo-dependent hydrolases superfamily.</text>
</comment>
<proteinExistence type="inferred from homology"/>
<sequence length="116" mass="13543">MPIDFNKADIELWKIEMAKLAKYENIAIKLSGLYMYHRNWSKAMLDTLIDTALELFTPERTMWGSNFPVDRQFVTLEKLLADFEESLVRFDKTTRDAVMWKSASAWYGLDAIAPRS</sequence>
<dbReference type="Pfam" id="PF04909">
    <property type="entry name" value="Amidohydro_2"/>
    <property type="match status" value="1"/>
</dbReference>
<dbReference type="EMBL" id="CAFBNQ010000042">
    <property type="protein sequence ID" value="CAB4956946.1"/>
    <property type="molecule type" value="Genomic_DNA"/>
</dbReference>
<dbReference type="InterPro" id="IPR006680">
    <property type="entry name" value="Amidohydro-rel"/>
</dbReference>
<gene>
    <name evidence="3" type="ORF">UFOPK3861_00535</name>
</gene>
<dbReference type="GO" id="GO:0016787">
    <property type="term" value="F:hydrolase activity"/>
    <property type="evidence" value="ECO:0007669"/>
    <property type="project" value="InterPro"/>
</dbReference>
<dbReference type="Gene3D" id="3.20.20.140">
    <property type="entry name" value="Metal-dependent hydrolases"/>
    <property type="match status" value="1"/>
</dbReference>
<dbReference type="SUPFAM" id="SSF51556">
    <property type="entry name" value="Metallo-dependent hydrolases"/>
    <property type="match status" value="1"/>
</dbReference>
<name>A0A6J7KM35_9ZZZZ</name>
<dbReference type="InterPro" id="IPR052350">
    <property type="entry name" value="Metallo-dep_Lactonases"/>
</dbReference>
<feature type="domain" description="Amidohydrolase-related" evidence="2">
    <location>
        <begin position="7"/>
        <end position="109"/>
    </location>
</feature>
<protein>
    <submittedName>
        <fullName evidence="3">Unannotated protein</fullName>
    </submittedName>
</protein>